<proteinExistence type="predicted"/>
<accession>A0AAV5WLE5</accession>
<gene>
    <name evidence="2" type="ORF">PFISCL1PPCAC_22687</name>
</gene>
<feature type="non-terminal residue" evidence="2">
    <location>
        <position position="1"/>
    </location>
</feature>
<feature type="compositionally biased region" description="Low complexity" evidence="1">
    <location>
        <begin position="13"/>
        <end position="23"/>
    </location>
</feature>
<sequence>EIRFHINREWVTTTTTRLPSTTTNSPDTDRATLRSNRIRPRAATTRSSHRKSSTSKRPLSNLAAVEASVQLCWQVCAAAAAWKRAATTAAAVAAIDQSILPYPALFVS</sequence>
<evidence type="ECO:0000313" key="2">
    <source>
        <dbReference type="EMBL" id="GMT31390.1"/>
    </source>
</evidence>
<comment type="caution">
    <text evidence="2">The sequence shown here is derived from an EMBL/GenBank/DDBJ whole genome shotgun (WGS) entry which is preliminary data.</text>
</comment>
<evidence type="ECO:0000313" key="3">
    <source>
        <dbReference type="Proteomes" id="UP001432322"/>
    </source>
</evidence>
<dbReference type="EMBL" id="BTSY01000006">
    <property type="protein sequence ID" value="GMT31390.1"/>
    <property type="molecule type" value="Genomic_DNA"/>
</dbReference>
<evidence type="ECO:0000256" key="1">
    <source>
        <dbReference type="SAM" id="MobiDB-lite"/>
    </source>
</evidence>
<reference evidence="2" key="1">
    <citation type="submission" date="2023-10" db="EMBL/GenBank/DDBJ databases">
        <title>Genome assembly of Pristionchus species.</title>
        <authorList>
            <person name="Yoshida K."/>
            <person name="Sommer R.J."/>
        </authorList>
    </citation>
    <scope>NUCLEOTIDE SEQUENCE</scope>
    <source>
        <strain evidence="2">RS5133</strain>
    </source>
</reference>
<feature type="region of interest" description="Disordered" evidence="1">
    <location>
        <begin position="13"/>
        <end position="59"/>
    </location>
</feature>
<dbReference type="Proteomes" id="UP001432322">
    <property type="component" value="Unassembled WGS sequence"/>
</dbReference>
<name>A0AAV5WLE5_9BILA</name>
<dbReference type="AlphaFoldDB" id="A0AAV5WLE5"/>
<organism evidence="2 3">
    <name type="scientific">Pristionchus fissidentatus</name>
    <dbReference type="NCBI Taxonomy" id="1538716"/>
    <lineage>
        <taxon>Eukaryota</taxon>
        <taxon>Metazoa</taxon>
        <taxon>Ecdysozoa</taxon>
        <taxon>Nematoda</taxon>
        <taxon>Chromadorea</taxon>
        <taxon>Rhabditida</taxon>
        <taxon>Rhabditina</taxon>
        <taxon>Diplogasteromorpha</taxon>
        <taxon>Diplogasteroidea</taxon>
        <taxon>Neodiplogasteridae</taxon>
        <taxon>Pristionchus</taxon>
    </lineage>
</organism>
<keyword evidence="3" id="KW-1185">Reference proteome</keyword>
<protein>
    <submittedName>
        <fullName evidence="2">Uncharacterized protein</fullName>
    </submittedName>
</protein>